<proteinExistence type="predicted"/>
<comment type="caution">
    <text evidence="2">The sequence shown here is derived from an EMBL/GenBank/DDBJ whole genome shotgun (WGS) entry which is preliminary data.</text>
</comment>
<keyword evidence="3" id="KW-1185">Reference proteome</keyword>
<protein>
    <submittedName>
        <fullName evidence="2">Uncharacterized protein</fullName>
    </submittedName>
</protein>
<reference evidence="2 3" key="1">
    <citation type="submission" date="2015-01" db="EMBL/GenBank/DDBJ databases">
        <title>Evolution of Trichinella species and genotypes.</title>
        <authorList>
            <person name="Korhonen P.K."/>
            <person name="Edoardo P."/>
            <person name="Giuseppe L.R."/>
            <person name="Gasser R.B."/>
        </authorList>
    </citation>
    <scope>NUCLEOTIDE SEQUENCE [LARGE SCALE GENOMIC DNA]</scope>
    <source>
        <strain evidence="2">ISS37</strain>
    </source>
</reference>
<organism evidence="2 3">
    <name type="scientific">Trichinella nelsoni</name>
    <dbReference type="NCBI Taxonomy" id="6336"/>
    <lineage>
        <taxon>Eukaryota</taxon>
        <taxon>Metazoa</taxon>
        <taxon>Ecdysozoa</taxon>
        <taxon>Nematoda</taxon>
        <taxon>Enoplea</taxon>
        <taxon>Dorylaimia</taxon>
        <taxon>Trichinellida</taxon>
        <taxon>Trichinellidae</taxon>
        <taxon>Trichinella</taxon>
    </lineage>
</organism>
<name>A0A0V0RW95_9BILA</name>
<feature type="region of interest" description="Disordered" evidence="1">
    <location>
        <begin position="1"/>
        <end position="30"/>
    </location>
</feature>
<evidence type="ECO:0000256" key="1">
    <source>
        <dbReference type="SAM" id="MobiDB-lite"/>
    </source>
</evidence>
<accession>A0A0V0RW95</accession>
<gene>
    <name evidence="2" type="ORF">T07_13947</name>
</gene>
<evidence type="ECO:0000313" key="3">
    <source>
        <dbReference type="Proteomes" id="UP000054630"/>
    </source>
</evidence>
<evidence type="ECO:0000313" key="2">
    <source>
        <dbReference type="EMBL" id="KRX18749.1"/>
    </source>
</evidence>
<feature type="compositionally biased region" description="Polar residues" evidence="1">
    <location>
        <begin position="10"/>
        <end position="19"/>
    </location>
</feature>
<sequence length="83" mass="9545">MNQFPRPKNNKTVVHQKNTGVPEDEQVPKSDLVDKMNEYNEQDEESNFERKELVMMFEASATTHAHTHIFKNVSADVVHSTTS</sequence>
<dbReference type="AlphaFoldDB" id="A0A0V0RW95"/>
<dbReference type="EMBL" id="JYDL01000068">
    <property type="protein sequence ID" value="KRX18749.1"/>
    <property type="molecule type" value="Genomic_DNA"/>
</dbReference>
<dbReference type="Proteomes" id="UP000054630">
    <property type="component" value="Unassembled WGS sequence"/>
</dbReference>